<comment type="similarity">
    <text evidence="2 5">Belongs to the GMC oxidoreductase family.</text>
</comment>
<dbReference type="InterPro" id="IPR012132">
    <property type="entry name" value="GMC_OxRdtase"/>
</dbReference>
<evidence type="ECO:0000256" key="2">
    <source>
        <dbReference type="ARBA" id="ARBA00010790"/>
    </source>
</evidence>
<feature type="domain" description="Glucose-methanol-choline oxidoreductase N-terminal" evidence="6">
    <location>
        <begin position="41"/>
        <end position="64"/>
    </location>
</feature>
<evidence type="ECO:0000259" key="7">
    <source>
        <dbReference type="PROSITE" id="PS00624"/>
    </source>
</evidence>
<dbReference type="Proteomes" id="UP001217089">
    <property type="component" value="Unassembled WGS sequence"/>
</dbReference>
<evidence type="ECO:0000256" key="1">
    <source>
        <dbReference type="ARBA" id="ARBA00001974"/>
    </source>
</evidence>
<evidence type="ECO:0000256" key="4">
    <source>
        <dbReference type="ARBA" id="ARBA00022827"/>
    </source>
</evidence>
<evidence type="ECO:0000313" key="8">
    <source>
        <dbReference type="EMBL" id="KAJ8316988.1"/>
    </source>
</evidence>
<evidence type="ECO:0000259" key="6">
    <source>
        <dbReference type="PROSITE" id="PS00623"/>
    </source>
</evidence>
<dbReference type="PROSITE" id="PS00623">
    <property type="entry name" value="GMC_OXRED_1"/>
    <property type="match status" value="1"/>
</dbReference>
<dbReference type="Gene3D" id="3.50.50.60">
    <property type="entry name" value="FAD/NAD(P)-binding domain"/>
    <property type="match status" value="1"/>
</dbReference>
<dbReference type="Pfam" id="PF00732">
    <property type="entry name" value="GMC_oxred_N"/>
    <property type="match status" value="1"/>
</dbReference>
<keyword evidence="9" id="KW-1185">Reference proteome</keyword>
<dbReference type="InterPro" id="IPR036188">
    <property type="entry name" value="FAD/NAD-bd_sf"/>
</dbReference>
<keyword evidence="3 5" id="KW-0285">Flavoprotein</keyword>
<reference evidence="8 9" key="1">
    <citation type="submission" date="2022-12" db="EMBL/GenBank/DDBJ databases">
        <title>Chromosome-level genome of Tegillarca granosa.</title>
        <authorList>
            <person name="Kim J."/>
        </authorList>
    </citation>
    <scope>NUCLEOTIDE SEQUENCE [LARGE SCALE GENOMIC DNA]</scope>
    <source>
        <strain evidence="8">Teg-2019</strain>
        <tissue evidence="8">Adductor muscle</tissue>
    </source>
</reference>
<feature type="domain" description="Glucose-methanol-choline oxidoreductase N-terminal" evidence="7">
    <location>
        <begin position="208"/>
        <end position="222"/>
    </location>
</feature>
<dbReference type="InterPro" id="IPR007867">
    <property type="entry name" value="GMC_OxRtase_C"/>
</dbReference>
<dbReference type="InterPro" id="IPR000172">
    <property type="entry name" value="GMC_OxRdtase_N"/>
</dbReference>
<evidence type="ECO:0000313" key="9">
    <source>
        <dbReference type="Proteomes" id="UP001217089"/>
    </source>
</evidence>
<keyword evidence="4 5" id="KW-0274">FAD</keyword>
<dbReference type="Gene3D" id="3.30.560.10">
    <property type="entry name" value="Glucose Oxidase, domain 3"/>
    <property type="match status" value="1"/>
</dbReference>
<proteinExistence type="inferred from homology"/>
<accession>A0ABQ9FI72</accession>
<comment type="caution">
    <text evidence="8">The sequence shown here is derived from an EMBL/GenBank/DDBJ whole genome shotgun (WGS) entry which is preliminary data.</text>
</comment>
<dbReference type="Pfam" id="PF05199">
    <property type="entry name" value="GMC_oxred_C"/>
    <property type="match status" value="1"/>
</dbReference>
<dbReference type="SUPFAM" id="SSF51905">
    <property type="entry name" value="FAD/NAD(P)-binding domain"/>
    <property type="match status" value="1"/>
</dbReference>
<dbReference type="EMBL" id="JARBDR010000246">
    <property type="protein sequence ID" value="KAJ8316988.1"/>
    <property type="molecule type" value="Genomic_DNA"/>
</dbReference>
<comment type="cofactor">
    <cofactor evidence="1">
        <name>FAD</name>
        <dbReference type="ChEBI" id="CHEBI:57692"/>
    </cofactor>
</comment>
<organism evidence="8 9">
    <name type="scientific">Tegillarca granosa</name>
    <name type="common">Malaysian cockle</name>
    <name type="synonym">Anadara granosa</name>
    <dbReference type="NCBI Taxonomy" id="220873"/>
    <lineage>
        <taxon>Eukaryota</taxon>
        <taxon>Metazoa</taxon>
        <taxon>Spiralia</taxon>
        <taxon>Lophotrochozoa</taxon>
        <taxon>Mollusca</taxon>
        <taxon>Bivalvia</taxon>
        <taxon>Autobranchia</taxon>
        <taxon>Pteriomorphia</taxon>
        <taxon>Arcoida</taxon>
        <taxon>Arcoidea</taxon>
        <taxon>Arcidae</taxon>
        <taxon>Tegillarca</taxon>
    </lineage>
</organism>
<evidence type="ECO:0000256" key="5">
    <source>
        <dbReference type="RuleBase" id="RU003968"/>
    </source>
</evidence>
<sequence>MNTPALTDKTVMTHLDWQYFTVPQKHAAFAMQNNRSFWPRGRTIGGTSAINSQVYMRGSRHDFDQWEAQGAKGWSYKDVLPYFKKSENILYHGNGGPMEISDSAQSRLVDVFLQGGKDLGYNIIDCNGNNGDEIGFCRLQSFYGSGYRSSTGRSFIKPIIGRKNLHIGTNAHVSKILFENKKAVGLEFIHKGLKKQVFVKKEIVLSGGAIGSPQILLLSGVGPKKHLKELNIPVIADLPVGENLQDHLMFPFAIESNVTWSITPDQITSFWSNLQYNVFGTGLLSWSGREASAFLRTNSKDPDQAPDIQFLLHSVHGKYSKKFAFIKYYKEEIKRELFPESDNVPPGTRFTIGMMAPMHPKSAGTIRLKSTDPFDYPLIDPRYLEKIEDAMTFVRGIRTVMKLVKTKSFQKIGAKLADMRYSFCKDHKYDTDEYWVCVVRYTVLTNYHPTSTCKMGDAKDKTSVVDPELRKAGKL</sequence>
<evidence type="ECO:0000256" key="3">
    <source>
        <dbReference type="ARBA" id="ARBA00022630"/>
    </source>
</evidence>
<dbReference type="PIRSF" id="PIRSF000137">
    <property type="entry name" value="Alcohol_oxidase"/>
    <property type="match status" value="1"/>
</dbReference>
<dbReference type="SUPFAM" id="SSF54373">
    <property type="entry name" value="FAD-linked reductases, C-terminal domain"/>
    <property type="match status" value="1"/>
</dbReference>
<gene>
    <name evidence="8" type="ORF">KUTeg_004892</name>
</gene>
<dbReference type="PROSITE" id="PS00624">
    <property type="entry name" value="GMC_OXRED_2"/>
    <property type="match status" value="1"/>
</dbReference>
<dbReference type="PANTHER" id="PTHR11552">
    <property type="entry name" value="GLUCOSE-METHANOL-CHOLINE GMC OXIDOREDUCTASE"/>
    <property type="match status" value="1"/>
</dbReference>
<name>A0ABQ9FI72_TEGGR</name>
<dbReference type="PANTHER" id="PTHR11552:SF147">
    <property type="entry name" value="CHOLINE DEHYDROGENASE, MITOCHONDRIAL"/>
    <property type="match status" value="1"/>
</dbReference>
<protein>
    <recommendedName>
        <fullName evidence="6 7">Glucose-methanol-choline oxidoreductase N-terminal domain-containing protein</fullName>
    </recommendedName>
</protein>